<organism evidence="1 2">
    <name type="scientific">Candidatus Mancarchaeum acidiphilum</name>
    <dbReference type="NCBI Taxonomy" id="1920749"/>
    <lineage>
        <taxon>Archaea</taxon>
        <taxon>Candidatus Micrarchaeota</taxon>
        <taxon>Candidatus Mancarchaeum</taxon>
    </lineage>
</organism>
<sequence>MINDSLLDKEILNIDKFFHSLINVELPLPKARISNEIDDAEVSSNDGSTGYVTINPSYLKGRNRISYRALLAHGYFHQVQYFLIGFYKSYLKEIKKGLGSGLNSERLSDLLDNLIESSAMFFAISYITKDLRGSARKYKIIKYLKSKQYMPLNGKFYNGNGVMLLAYSNSHYSIKDTVSKVLSPKEAVGIMKIYLDSVTASDKS</sequence>
<accession>A0A218NML7</accession>
<name>A0A218NML7_9ARCH</name>
<dbReference type="GeneID" id="33313952"/>
<dbReference type="RefSeq" id="WP_088819881.1">
    <property type="nucleotide sequence ID" value="NZ_CP019964.1"/>
</dbReference>
<protein>
    <submittedName>
        <fullName evidence="1">Uncharacterized protein</fullName>
    </submittedName>
</protein>
<proteinExistence type="predicted"/>
<reference evidence="1 2" key="1">
    <citation type="journal article" date="2017" name="Nat. Commun.">
        <title>'ARMAN' archaea depend on association with euryarchaeal host in culture and in situ.</title>
        <authorList>
            <person name="Golyshina O."/>
            <person name="Toshchakov S."/>
            <person name="Makarova K."/>
            <person name="Gavrilov S."/>
            <person name="Korzhenkov A."/>
            <person name="La Cono V."/>
            <person name="Arcadi E."/>
            <person name="Nechitaylo T."/>
            <person name="Ferrer M."/>
            <person name="Kublanov I."/>
            <person name="Wolf Y."/>
            <person name="Yakimov M."/>
            <person name="Golyshin P."/>
            <person name="Slesarev A."/>
            <person name="Kozyavkin S."/>
        </authorList>
    </citation>
    <scope>NUCLEOTIDE SEQUENCE [LARGE SCALE GENOMIC DNA]</scope>
    <source>
        <strain evidence="1 2">Mia14</strain>
    </source>
</reference>
<keyword evidence="2" id="KW-1185">Reference proteome</keyword>
<dbReference type="KEGG" id="marh:Mia14_0396"/>
<dbReference type="EMBL" id="CP019964">
    <property type="protein sequence ID" value="ASI13718.1"/>
    <property type="molecule type" value="Genomic_DNA"/>
</dbReference>
<gene>
    <name evidence="1" type="ORF">Mia14_0396</name>
</gene>
<dbReference type="AlphaFoldDB" id="A0A218NML7"/>
<evidence type="ECO:0000313" key="1">
    <source>
        <dbReference type="EMBL" id="ASI13718.1"/>
    </source>
</evidence>
<dbReference type="Proteomes" id="UP000197679">
    <property type="component" value="Chromosome"/>
</dbReference>
<evidence type="ECO:0000313" key="2">
    <source>
        <dbReference type="Proteomes" id="UP000197679"/>
    </source>
</evidence>